<gene>
    <name evidence="2" type="ORF">JIN84_06155</name>
</gene>
<keyword evidence="3" id="KW-1185">Reference proteome</keyword>
<dbReference type="EMBL" id="JAENIK010000005">
    <property type="protein sequence ID" value="MBK1815186.1"/>
    <property type="molecule type" value="Genomic_DNA"/>
</dbReference>
<accession>A0A934R1G2</accession>
<dbReference type="InterPro" id="IPR015943">
    <property type="entry name" value="WD40/YVTN_repeat-like_dom_sf"/>
</dbReference>
<keyword evidence="1" id="KW-0732">Signal</keyword>
<dbReference type="InterPro" id="IPR011048">
    <property type="entry name" value="Haem_d1_sf"/>
</dbReference>
<feature type="signal peptide" evidence="1">
    <location>
        <begin position="1"/>
        <end position="21"/>
    </location>
</feature>
<comment type="caution">
    <text evidence="2">The sequence shown here is derived from an EMBL/GenBank/DDBJ whole genome shotgun (WGS) entry which is preliminary data.</text>
</comment>
<feature type="chain" id="PRO_5037210507" evidence="1">
    <location>
        <begin position="22"/>
        <end position="721"/>
    </location>
</feature>
<dbReference type="AlphaFoldDB" id="A0A934R1G2"/>
<evidence type="ECO:0000256" key="1">
    <source>
        <dbReference type="SAM" id="SignalP"/>
    </source>
</evidence>
<dbReference type="Proteomes" id="UP000600139">
    <property type="component" value="Unassembled WGS sequence"/>
</dbReference>
<dbReference type="SUPFAM" id="SSF51004">
    <property type="entry name" value="C-terminal (heme d1) domain of cytochrome cd1-nitrite reductase"/>
    <property type="match status" value="1"/>
</dbReference>
<sequence>MKRLLKCLAVVSFSLPSPAGAGLPVDLYPDAATGVEKRASAFSFPGASPATGGTAFAPAFSELKGGKVTFAIPARIKEGKGGKAVIRSSFPASRDIRFKISVDSKSGLRLPSTVTLAKGKKQCSFAFSSKNDKSVNLTRDVAVEVSSDGFLIAKAGVTVLDDEKPPVLRIQTPSRVTEGKKAAEGTLTLGRAVDVDCQVSFDSSPAGQLAIPPVTIPAGEKSVKFQVRGVEDGSYENDMDVVATARIAGMAPASGVTKVIDGNPRAIRLDFPKMLTDGEVDWAYVALGGTVNQDVVVKLESDGSSYLKIPSQVTIPKGSAGTSFNIEVIDGSVLDESHVVRVDVSAPGFAGAAASIVAVETLRAGRTFVLPLAVDDLAGDPVRNRIYASVGSEADGPYRDRVVAVDPATREVVASVDVGPSPGRLAVTSGGEALYVCTRDNRTIKKIRTSDFTVESEFHVGGSLSSRRTAEHICTVPGQPDLLVVSLRREGVAVYDHGVPRNSHALVSYLYGARIEPSADPAVYFVLTRNQDGDGILRALQLSADGMSLLDGVETTVTPYTQDFRSHGDIVIDSEGGVHDGKQMRRIGDLNLEWGESFLTCSAPGSGRFLVYRNGGNPKERKITVHDAATLAAGKEIDLDDSYGSPGLMIRWGECGLAFGGGERLIVTENRYLMPVAPSAGASGGFVSAIQSVTPMVGQTAVRIAVERLIEAAEDEERSTR</sequence>
<evidence type="ECO:0000313" key="3">
    <source>
        <dbReference type="Proteomes" id="UP000600139"/>
    </source>
</evidence>
<organism evidence="2 3">
    <name type="scientific">Luteolibacter yonseiensis</name>
    <dbReference type="NCBI Taxonomy" id="1144680"/>
    <lineage>
        <taxon>Bacteria</taxon>
        <taxon>Pseudomonadati</taxon>
        <taxon>Verrucomicrobiota</taxon>
        <taxon>Verrucomicrobiia</taxon>
        <taxon>Verrucomicrobiales</taxon>
        <taxon>Verrucomicrobiaceae</taxon>
        <taxon>Luteolibacter</taxon>
    </lineage>
</organism>
<reference evidence="2" key="1">
    <citation type="submission" date="2021-01" db="EMBL/GenBank/DDBJ databases">
        <title>Modified the classification status of verrucomicrobia.</title>
        <authorList>
            <person name="Feng X."/>
        </authorList>
    </citation>
    <scope>NUCLEOTIDE SEQUENCE</scope>
    <source>
        <strain evidence="2">JCM 18052</strain>
    </source>
</reference>
<name>A0A934R1G2_9BACT</name>
<dbReference type="RefSeq" id="WP_200350155.1">
    <property type="nucleotide sequence ID" value="NZ_BAABHZ010000005.1"/>
</dbReference>
<proteinExistence type="predicted"/>
<evidence type="ECO:0000313" key="2">
    <source>
        <dbReference type="EMBL" id="MBK1815186.1"/>
    </source>
</evidence>
<dbReference type="Gene3D" id="2.130.10.10">
    <property type="entry name" value="YVTN repeat-like/Quinoprotein amine dehydrogenase"/>
    <property type="match status" value="1"/>
</dbReference>
<protein>
    <submittedName>
        <fullName evidence="2">Uncharacterized protein</fullName>
    </submittedName>
</protein>